<dbReference type="GO" id="GO:0034039">
    <property type="term" value="F:8-oxo-7,8-dihydroguanine DNA N-glycosylase activity"/>
    <property type="evidence" value="ECO:0007669"/>
    <property type="project" value="TreeGrafter"/>
</dbReference>
<evidence type="ECO:0000256" key="8">
    <source>
        <dbReference type="ARBA" id="ARBA00022763"/>
    </source>
</evidence>
<dbReference type="InterPro" id="IPR015797">
    <property type="entry name" value="NUDIX_hydrolase-like_dom_sf"/>
</dbReference>
<keyword evidence="9" id="KW-0378">Hydrolase</keyword>
<evidence type="ECO:0000256" key="1">
    <source>
        <dbReference type="ARBA" id="ARBA00000843"/>
    </source>
</evidence>
<dbReference type="Gene3D" id="1.10.340.30">
    <property type="entry name" value="Hypothetical protein, domain 2"/>
    <property type="match status" value="1"/>
</dbReference>
<dbReference type="SUPFAM" id="SSF55729">
    <property type="entry name" value="Acyl-CoA N-acyltransferases (Nat)"/>
    <property type="match status" value="1"/>
</dbReference>
<evidence type="ECO:0000256" key="13">
    <source>
        <dbReference type="ARBA" id="ARBA00023295"/>
    </source>
</evidence>
<comment type="similarity">
    <text evidence="3">Belongs to the Nth/MutY family.</text>
</comment>
<keyword evidence="11" id="KW-0411">Iron-sulfur</keyword>
<dbReference type="EC" id="3.2.2.31" evidence="4"/>
<dbReference type="AlphaFoldDB" id="A0AAD9LIB9"/>
<dbReference type="InterPro" id="IPR011257">
    <property type="entry name" value="DNA_glycosylase"/>
</dbReference>
<evidence type="ECO:0000256" key="11">
    <source>
        <dbReference type="ARBA" id="ARBA00023014"/>
    </source>
</evidence>
<evidence type="ECO:0000313" key="17">
    <source>
        <dbReference type="Proteomes" id="UP001259832"/>
    </source>
</evidence>
<reference evidence="16" key="1">
    <citation type="submission" date="2023-08" db="EMBL/GenBank/DDBJ databases">
        <title>Reference Genome Resource for the Citrus Pathogen Phytophthora citrophthora.</title>
        <authorList>
            <person name="Moller H."/>
            <person name="Coetzee B."/>
            <person name="Rose L.J."/>
            <person name="Van Niekerk J.M."/>
        </authorList>
    </citation>
    <scope>NUCLEOTIDE SEQUENCE</scope>
    <source>
        <strain evidence="16">STE-U-9442</strain>
    </source>
</reference>
<dbReference type="InterPro" id="IPR044298">
    <property type="entry name" value="MIG/MutY"/>
</dbReference>
<dbReference type="InterPro" id="IPR016181">
    <property type="entry name" value="Acyl_CoA_acyltransferase"/>
</dbReference>
<keyword evidence="8" id="KW-0227">DNA damage</keyword>
<dbReference type="PROSITE" id="PS01155">
    <property type="entry name" value="ENDONUCLEASE_III_2"/>
    <property type="match status" value="1"/>
</dbReference>
<dbReference type="Pfam" id="PF14815">
    <property type="entry name" value="NUDIX_4"/>
    <property type="match status" value="1"/>
</dbReference>
<dbReference type="GO" id="GO:0032357">
    <property type="term" value="F:oxidized purine DNA binding"/>
    <property type="evidence" value="ECO:0007669"/>
    <property type="project" value="TreeGrafter"/>
</dbReference>
<dbReference type="Pfam" id="PF00730">
    <property type="entry name" value="HhH-GPD"/>
    <property type="match status" value="1"/>
</dbReference>
<dbReference type="CDD" id="cd00056">
    <property type="entry name" value="ENDO3c"/>
    <property type="match status" value="1"/>
</dbReference>
<gene>
    <name evidence="16" type="ORF">P3T76_009455</name>
</gene>
<dbReference type="GO" id="GO:0006284">
    <property type="term" value="P:base-excision repair"/>
    <property type="evidence" value="ECO:0007669"/>
    <property type="project" value="InterPro"/>
</dbReference>
<name>A0AAD9LIB9_9STRA</name>
<dbReference type="GO" id="GO:0046872">
    <property type="term" value="F:metal ion binding"/>
    <property type="evidence" value="ECO:0007669"/>
    <property type="project" value="UniProtKB-KW"/>
</dbReference>
<dbReference type="SMART" id="SM00478">
    <property type="entry name" value="ENDO3c"/>
    <property type="match status" value="1"/>
</dbReference>
<dbReference type="Gene3D" id="3.40.630.30">
    <property type="match status" value="1"/>
</dbReference>
<dbReference type="SUPFAM" id="SSF48150">
    <property type="entry name" value="DNA-glycosylase"/>
    <property type="match status" value="1"/>
</dbReference>
<keyword evidence="10" id="KW-0408">Iron</keyword>
<comment type="caution">
    <text evidence="16">The sequence shown here is derived from an EMBL/GenBank/DDBJ whole genome shotgun (WGS) entry which is preliminary data.</text>
</comment>
<keyword evidence="7" id="KW-0479">Metal-binding</keyword>
<dbReference type="Proteomes" id="UP001259832">
    <property type="component" value="Unassembled WGS sequence"/>
</dbReference>
<dbReference type="GO" id="GO:0035485">
    <property type="term" value="F:adenine/guanine mispair binding"/>
    <property type="evidence" value="ECO:0007669"/>
    <property type="project" value="TreeGrafter"/>
</dbReference>
<evidence type="ECO:0000256" key="10">
    <source>
        <dbReference type="ARBA" id="ARBA00023004"/>
    </source>
</evidence>
<evidence type="ECO:0000313" key="16">
    <source>
        <dbReference type="EMBL" id="KAK1937718.1"/>
    </source>
</evidence>
<proteinExistence type="inferred from homology"/>
<dbReference type="CDD" id="cd04301">
    <property type="entry name" value="NAT_SF"/>
    <property type="match status" value="1"/>
</dbReference>
<comment type="cofactor">
    <cofactor evidence="2">
        <name>[4Fe-4S] cluster</name>
        <dbReference type="ChEBI" id="CHEBI:49883"/>
    </cofactor>
</comment>
<dbReference type="InterPro" id="IPR000445">
    <property type="entry name" value="HhH_motif"/>
</dbReference>
<dbReference type="Gene3D" id="3.90.79.10">
    <property type="entry name" value="Nucleoside Triphosphate Pyrophosphohydrolase"/>
    <property type="match status" value="1"/>
</dbReference>
<comment type="catalytic activity">
    <reaction evidence="1">
        <text>Hydrolyzes free adenine bases from 7,8-dihydro-8-oxoguanine:adenine mismatched double-stranded DNA, leaving an apurinic site.</text>
        <dbReference type="EC" id="3.2.2.31"/>
    </reaction>
</comment>
<dbReference type="InterPro" id="IPR004036">
    <property type="entry name" value="Endonuclease-III-like_CS2"/>
</dbReference>
<dbReference type="GO" id="GO:0016747">
    <property type="term" value="F:acyltransferase activity, transferring groups other than amino-acyl groups"/>
    <property type="evidence" value="ECO:0007669"/>
    <property type="project" value="InterPro"/>
</dbReference>
<dbReference type="InterPro" id="IPR000182">
    <property type="entry name" value="GNAT_dom"/>
</dbReference>
<evidence type="ECO:0000256" key="6">
    <source>
        <dbReference type="ARBA" id="ARBA00022485"/>
    </source>
</evidence>
<sequence length="1048" mass="116691">MVLKSAPPSDASQPDIEDLIKCEGPDAVVDQTSVSSTQHDVVRHDFKPQELVTTRMELLRWYDAHRRKLPWRGDPPPYLTTAVHTSQKKKGAAKRTGMDAFLKASKQMEDVKLEEETVATDASEDATKPMKVAPYETWVSEIMLQQTRVDTVVEYFLRWIDKFPTVAALAEASEEDVNALWAGLGYYRRARMLHAGAKYVVENYDGELPSTVDQLLTIPGIGPYTAGAIASIAFGNCEPLVDGNVIRVMARMRAVGADPKNKKLINFSWKAAKELVSECDRPGALNQALMELGATMCTIQNPQCSDCPVKSVCLAYEEANGAKSKSESAPVEESSCSICDYTRIMEWHGTLTEVTKYPLKAKKNDSKNEVIAVAVVSSDSPNEEIITPIRGKRKAAKSIDVDSTWKFLMSKRPEGGLLAGQWEFLHSKMSDGNKIPPLSKRKTFMDARLNDAFGKSALIQSGQSIPERRDIGELTHIFSHVKHHMGIEHLHFKSQPKLLLTAESDDLRWMTITEMNQLGITTGVKKILQRVLHPEKGKTKTKSRSTVGKMVSVEEELVPRVVALEIDRDVESVDFTKVEAAPTPERVIYFRDLVSWDIPQVRVLHEEWFPIRYNQAFYDGAAQGMWMETGGPLFARLAVEMQPSSNLQTPVQPSPDSRQEENILGAVTASTLPLSKVDDPDLISPDDWEHTQIMYILTLGTKSSVRRMGIASALLQECIAQAGRQKHCGAVYLHVKADNLSARHFYEKNGFQNLRYLQDYYMIDGVRHDAFLYIRYVNGAAPQSGWFDLITRPLFALFSIASFGWKKIIEGFAVEEFEDASSEKLAPSAPVESVVPPRVTMNFQDLLNEVEDAMNSPRSGVGGGSHAAGTKYTNEIECSPRITQSVSKGRGKNELDDLLDMLGDEDSKPTAVHSRSMSSPRAGAYNSLDTKPSTTEFQSGGTKKCSQVLMDGGRANRGLNTAFSSRNVCSNLRCNDCDFTVVQFPGKKWDVTADYMFFRENVPSETKLRVKMEIAPDFTAYACQCKWHSISSQTRVDQGQVKWSCAGH</sequence>
<evidence type="ECO:0000256" key="12">
    <source>
        <dbReference type="ARBA" id="ARBA00023204"/>
    </source>
</evidence>
<evidence type="ECO:0000259" key="15">
    <source>
        <dbReference type="PROSITE" id="PS51186"/>
    </source>
</evidence>
<dbReference type="InterPro" id="IPR023170">
    <property type="entry name" value="HhH_base_excis_C"/>
</dbReference>
<organism evidence="16 17">
    <name type="scientific">Phytophthora citrophthora</name>
    <dbReference type="NCBI Taxonomy" id="4793"/>
    <lineage>
        <taxon>Eukaryota</taxon>
        <taxon>Sar</taxon>
        <taxon>Stramenopiles</taxon>
        <taxon>Oomycota</taxon>
        <taxon>Peronosporomycetes</taxon>
        <taxon>Peronosporales</taxon>
        <taxon>Peronosporaceae</taxon>
        <taxon>Phytophthora</taxon>
    </lineage>
</organism>
<evidence type="ECO:0000256" key="4">
    <source>
        <dbReference type="ARBA" id="ARBA00012045"/>
    </source>
</evidence>
<protein>
    <recommendedName>
        <fullName evidence="5">Adenine DNA glycosylase</fullName>
        <ecNumber evidence="4">3.2.2.31</ecNumber>
    </recommendedName>
</protein>
<keyword evidence="12" id="KW-0234">DNA repair</keyword>
<dbReference type="Pfam" id="PF14996">
    <property type="entry name" value="RMP"/>
    <property type="match status" value="1"/>
</dbReference>
<dbReference type="GO" id="GO:0006298">
    <property type="term" value="P:mismatch repair"/>
    <property type="evidence" value="ECO:0007669"/>
    <property type="project" value="TreeGrafter"/>
</dbReference>
<dbReference type="Pfam" id="PF00633">
    <property type="entry name" value="HHH"/>
    <property type="match status" value="1"/>
</dbReference>
<dbReference type="GO" id="GO:0005634">
    <property type="term" value="C:nucleus"/>
    <property type="evidence" value="ECO:0007669"/>
    <property type="project" value="TreeGrafter"/>
</dbReference>
<feature type="region of interest" description="Disordered" evidence="14">
    <location>
        <begin position="902"/>
        <end position="940"/>
    </location>
</feature>
<dbReference type="Gene3D" id="1.10.1670.10">
    <property type="entry name" value="Helix-hairpin-Helix base-excision DNA repair enzymes (C-terminal)"/>
    <property type="match status" value="1"/>
</dbReference>
<dbReference type="GO" id="GO:0000701">
    <property type="term" value="F:purine-specific mismatch base pair DNA N-glycosylase activity"/>
    <property type="evidence" value="ECO:0007669"/>
    <property type="project" value="UniProtKB-EC"/>
</dbReference>
<keyword evidence="6" id="KW-0004">4Fe-4S</keyword>
<keyword evidence="17" id="KW-1185">Reference proteome</keyword>
<dbReference type="CDD" id="cd03431">
    <property type="entry name" value="NUDIX_DNA_Glycosylase_C-MutY"/>
    <property type="match status" value="1"/>
</dbReference>
<dbReference type="FunFam" id="1.10.340.30:FF:000002">
    <property type="entry name" value="Adenine DNA glycosylase"/>
    <property type="match status" value="1"/>
</dbReference>
<evidence type="ECO:0000256" key="9">
    <source>
        <dbReference type="ARBA" id="ARBA00022801"/>
    </source>
</evidence>
<feature type="compositionally biased region" description="Polar residues" evidence="14">
    <location>
        <begin position="927"/>
        <end position="940"/>
    </location>
</feature>
<evidence type="ECO:0000256" key="14">
    <source>
        <dbReference type="SAM" id="MobiDB-lite"/>
    </source>
</evidence>
<dbReference type="EMBL" id="JASMQC010000019">
    <property type="protein sequence ID" value="KAK1937718.1"/>
    <property type="molecule type" value="Genomic_DNA"/>
</dbReference>
<evidence type="ECO:0000256" key="5">
    <source>
        <dbReference type="ARBA" id="ARBA00022023"/>
    </source>
</evidence>
<dbReference type="GO" id="GO:0051539">
    <property type="term" value="F:4 iron, 4 sulfur cluster binding"/>
    <property type="evidence" value="ECO:0007669"/>
    <property type="project" value="UniProtKB-KW"/>
</dbReference>
<dbReference type="PANTHER" id="PTHR42944:SF1">
    <property type="entry name" value="ADENINE DNA GLYCOSYLASE"/>
    <property type="match status" value="1"/>
</dbReference>
<dbReference type="Pfam" id="PF00583">
    <property type="entry name" value="Acetyltransf_1"/>
    <property type="match status" value="1"/>
</dbReference>
<dbReference type="PROSITE" id="PS51186">
    <property type="entry name" value="GNAT"/>
    <property type="match status" value="1"/>
</dbReference>
<dbReference type="SUPFAM" id="SSF55811">
    <property type="entry name" value="Nudix"/>
    <property type="match status" value="1"/>
</dbReference>
<dbReference type="InterPro" id="IPR029239">
    <property type="entry name" value="CFAP418"/>
</dbReference>
<accession>A0AAD9LIB9</accession>
<feature type="domain" description="N-acetyltransferase" evidence="15">
    <location>
        <begin position="588"/>
        <end position="778"/>
    </location>
</feature>
<keyword evidence="13" id="KW-0326">Glycosidase</keyword>
<evidence type="ECO:0000256" key="2">
    <source>
        <dbReference type="ARBA" id="ARBA00001966"/>
    </source>
</evidence>
<evidence type="ECO:0000256" key="3">
    <source>
        <dbReference type="ARBA" id="ARBA00008343"/>
    </source>
</evidence>
<evidence type="ECO:0000256" key="7">
    <source>
        <dbReference type="ARBA" id="ARBA00022723"/>
    </source>
</evidence>
<dbReference type="InterPro" id="IPR003265">
    <property type="entry name" value="HhH-GPD_domain"/>
</dbReference>
<dbReference type="InterPro" id="IPR029119">
    <property type="entry name" value="MutY_C"/>
</dbReference>
<dbReference type="PANTHER" id="PTHR42944">
    <property type="entry name" value="ADENINE DNA GLYCOSYLASE"/>
    <property type="match status" value="1"/>
</dbReference>